<keyword evidence="8" id="KW-1185">Reference proteome</keyword>
<evidence type="ECO:0000313" key="8">
    <source>
        <dbReference type="Proteomes" id="UP000276282"/>
    </source>
</evidence>
<dbReference type="CDD" id="cd02022">
    <property type="entry name" value="DPCK"/>
    <property type="match status" value="1"/>
</dbReference>
<dbReference type="InterPro" id="IPR001977">
    <property type="entry name" value="Depp_CoAkinase"/>
</dbReference>
<evidence type="ECO:0000256" key="4">
    <source>
        <dbReference type="ARBA" id="ARBA00022993"/>
    </source>
</evidence>
<comment type="subcellular location">
    <subcellularLocation>
        <location evidence="5">Cytoplasm</location>
    </subcellularLocation>
</comment>
<sequence length="196" mass="21997">MRVVGLTGGMGSGKTTVANFFKDLGVPVYIADNAGKSLMNTNEKLKSKIVSLFGENAYNEGILNRKFIADQVFNSPEKLKQLNDVVHPAVALDFLEWKNKQDSSYVIYEAAILFEAGGHNNCDLVILVTAPLEERIKRIQARDKSSLAEIEARLKHQWSDEKKRKLANFEIININLPSTEEQVRNLHEILINTGKN</sequence>
<keyword evidence="3 5" id="KW-0067">ATP-binding</keyword>
<accession>A0A495PJD6</accession>
<dbReference type="GO" id="GO:0005524">
    <property type="term" value="F:ATP binding"/>
    <property type="evidence" value="ECO:0007669"/>
    <property type="project" value="UniProtKB-UniRule"/>
</dbReference>
<organism evidence="7 8">
    <name type="scientific">Gillisia mitskevichiae</name>
    <dbReference type="NCBI Taxonomy" id="270921"/>
    <lineage>
        <taxon>Bacteria</taxon>
        <taxon>Pseudomonadati</taxon>
        <taxon>Bacteroidota</taxon>
        <taxon>Flavobacteriia</taxon>
        <taxon>Flavobacteriales</taxon>
        <taxon>Flavobacteriaceae</taxon>
        <taxon>Gillisia</taxon>
    </lineage>
</organism>
<evidence type="ECO:0000256" key="1">
    <source>
        <dbReference type="ARBA" id="ARBA00009018"/>
    </source>
</evidence>
<dbReference type="EMBL" id="RBLG01000003">
    <property type="protein sequence ID" value="RKS50753.1"/>
    <property type="molecule type" value="Genomic_DNA"/>
</dbReference>
<comment type="catalytic activity">
    <reaction evidence="5">
        <text>3'-dephospho-CoA + ATP = ADP + CoA + H(+)</text>
        <dbReference type="Rhea" id="RHEA:18245"/>
        <dbReference type="ChEBI" id="CHEBI:15378"/>
        <dbReference type="ChEBI" id="CHEBI:30616"/>
        <dbReference type="ChEBI" id="CHEBI:57287"/>
        <dbReference type="ChEBI" id="CHEBI:57328"/>
        <dbReference type="ChEBI" id="CHEBI:456216"/>
        <dbReference type="EC" id="2.7.1.24"/>
    </reaction>
</comment>
<protein>
    <recommendedName>
        <fullName evidence="5 6">Dephospho-CoA kinase</fullName>
        <ecNumber evidence="5 6">2.7.1.24</ecNumber>
    </recommendedName>
    <alternativeName>
        <fullName evidence="5">Dephosphocoenzyme A kinase</fullName>
    </alternativeName>
</protein>
<dbReference type="UniPathway" id="UPA00241">
    <property type="reaction ID" value="UER00356"/>
</dbReference>
<dbReference type="GO" id="GO:0005737">
    <property type="term" value="C:cytoplasm"/>
    <property type="evidence" value="ECO:0007669"/>
    <property type="project" value="UniProtKB-SubCell"/>
</dbReference>
<feature type="binding site" evidence="5">
    <location>
        <begin position="11"/>
        <end position="16"/>
    </location>
    <ligand>
        <name>ATP</name>
        <dbReference type="ChEBI" id="CHEBI:30616"/>
    </ligand>
</feature>
<evidence type="ECO:0000256" key="3">
    <source>
        <dbReference type="ARBA" id="ARBA00022840"/>
    </source>
</evidence>
<comment type="function">
    <text evidence="5">Catalyzes the phosphorylation of the 3'-hydroxyl group of dephosphocoenzyme A to form coenzyme A.</text>
</comment>
<gene>
    <name evidence="5" type="primary">coaE</name>
    <name evidence="7" type="ORF">BC962_2527</name>
</gene>
<dbReference type="Proteomes" id="UP000276282">
    <property type="component" value="Unassembled WGS sequence"/>
</dbReference>
<evidence type="ECO:0000256" key="6">
    <source>
        <dbReference type="NCBIfam" id="TIGR00152"/>
    </source>
</evidence>
<dbReference type="PANTHER" id="PTHR10695">
    <property type="entry name" value="DEPHOSPHO-COA KINASE-RELATED"/>
    <property type="match status" value="1"/>
</dbReference>
<name>A0A495PJD6_9FLAO</name>
<dbReference type="AlphaFoldDB" id="A0A495PJD6"/>
<dbReference type="EC" id="2.7.1.24" evidence="5 6"/>
<keyword evidence="2 5" id="KW-0547">Nucleotide-binding</keyword>
<reference evidence="7 8" key="1">
    <citation type="submission" date="2018-10" db="EMBL/GenBank/DDBJ databases">
        <title>Genomic Encyclopedia of Archaeal and Bacterial Type Strains, Phase II (KMG-II): from individual species to whole genera.</title>
        <authorList>
            <person name="Goeker M."/>
        </authorList>
    </citation>
    <scope>NUCLEOTIDE SEQUENCE [LARGE SCALE GENOMIC DNA]</scope>
    <source>
        <strain evidence="7 8">DSM 19839</strain>
    </source>
</reference>
<dbReference type="GO" id="GO:0004140">
    <property type="term" value="F:dephospho-CoA kinase activity"/>
    <property type="evidence" value="ECO:0007669"/>
    <property type="project" value="UniProtKB-UniRule"/>
</dbReference>
<keyword evidence="5" id="KW-0808">Transferase</keyword>
<dbReference type="Gene3D" id="3.40.50.300">
    <property type="entry name" value="P-loop containing nucleotide triphosphate hydrolases"/>
    <property type="match status" value="1"/>
</dbReference>
<evidence type="ECO:0000256" key="2">
    <source>
        <dbReference type="ARBA" id="ARBA00022741"/>
    </source>
</evidence>
<dbReference type="InterPro" id="IPR027417">
    <property type="entry name" value="P-loop_NTPase"/>
</dbReference>
<proteinExistence type="inferred from homology"/>
<dbReference type="HAMAP" id="MF_00376">
    <property type="entry name" value="Dephospho_CoA_kinase"/>
    <property type="match status" value="1"/>
</dbReference>
<evidence type="ECO:0000256" key="5">
    <source>
        <dbReference type="HAMAP-Rule" id="MF_00376"/>
    </source>
</evidence>
<comment type="pathway">
    <text evidence="5">Cofactor biosynthesis; coenzyme A biosynthesis; CoA from (R)-pantothenate: step 5/5.</text>
</comment>
<keyword evidence="4 5" id="KW-0173">Coenzyme A biosynthesis</keyword>
<keyword evidence="5" id="KW-0963">Cytoplasm</keyword>
<dbReference type="NCBIfam" id="TIGR00152">
    <property type="entry name" value="dephospho-CoA kinase"/>
    <property type="match status" value="1"/>
</dbReference>
<dbReference type="RefSeq" id="WP_121346341.1">
    <property type="nucleotide sequence ID" value="NZ_RBLG01000003.1"/>
</dbReference>
<dbReference type="GO" id="GO:0015937">
    <property type="term" value="P:coenzyme A biosynthetic process"/>
    <property type="evidence" value="ECO:0007669"/>
    <property type="project" value="UniProtKB-UniRule"/>
</dbReference>
<keyword evidence="5 7" id="KW-0418">Kinase</keyword>
<dbReference type="OrthoDB" id="9812943at2"/>
<dbReference type="SUPFAM" id="SSF52540">
    <property type="entry name" value="P-loop containing nucleoside triphosphate hydrolases"/>
    <property type="match status" value="1"/>
</dbReference>
<comment type="caution">
    <text evidence="7">The sequence shown here is derived from an EMBL/GenBank/DDBJ whole genome shotgun (WGS) entry which is preliminary data.</text>
</comment>
<dbReference type="PANTHER" id="PTHR10695:SF46">
    <property type="entry name" value="BIFUNCTIONAL COENZYME A SYNTHASE-RELATED"/>
    <property type="match status" value="1"/>
</dbReference>
<evidence type="ECO:0000313" key="7">
    <source>
        <dbReference type="EMBL" id="RKS50753.1"/>
    </source>
</evidence>
<comment type="similarity">
    <text evidence="1 5">Belongs to the CoaE family.</text>
</comment>
<dbReference type="PROSITE" id="PS51219">
    <property type="entry name" value="DPCK"/>
    <property type="match status" value="1"/>
</dbReference>
<dbReference type="Pfam" id="PF01121">
    <property type="entry name" value="CoaE"/>
    <property type="match status" value="1"/>
</dbReference>